<evidence type="ECO:0000313" key="3">
    <source>
        <dbReference type="Proteomes" id="UP001556367"/>
    </source>
</evidence>
<feature type="region of interest" description="Disordered" evidence="1">
    <location>
        <begin position="1"/>
        <end position="70"/>
    </location>
</feature>
<dbReference type="EMBL" id="JASNQZ010000001">
    <property type="protein sequence ID" value="KAL0961187.1"/>
    <property type="molecule type" value="Genomic_DNA"/>
</dbReference>
<reference evidence="3" key="1">
    <citation type="submission" date="2024-06" db="EMBL/GenBank/DDBJ databases">
        <title>Multi-omics analyses provide insights into the biosynthesis of the anticancer antibiotic pleurotin in Hohenbuehelia grisea.</title>
        <authorList>
            <person name="Weaver J.A."/>
            <person name="Alberti F."/>
        </authorList>
    </citation>
    <scope>NUCLEOTIDE SEQUENCE [LARGE SCALE GENOMIC DNA]</scope>
    <source>
        <strain evidence="3">T-177</strain>
    </source>
</reference>
<dbReference type="Proteomes" id="UP001556367">
    <property type="component" value="Unassembled WGS sequence"/>
</dbReference>
<evidence type="ECO:0000256" key="1">
    <source>
        <dbReference type="SAM" id="MobiDB-lite"/>
    </source>
</evidence>
<protein>
    <submittedName>
        <fullName evidence="2">Uncharacterized protein</fullName>
    </submittedName>
</protein>
<evidence type="ECO:0000313" key="2">
    <source>
        <dbReference type="EMBL" id="KAL0961187.1"/>
    </source>
</evidence>
<keyword evidence="3" id="KW-1185">Reference proteome</keyword>
<accession>A0ABR3K1L0</accession>
<organism evidence="2 3">
    <name type="scientific">Hohenbuehelia grisea</name>
    <dbReference type="NCBI Taxonomy" id="104357"/>
    <lineage>
        <taxon>Eukaryota</taxon>
        <taxon>Fungi</taxon>
        <taxon>Dikarya</taxon>
        <taxon>Basidiomycota</taxon>
        <taxon>Agaricomycotina</taxon>
        <taxon>Agaricomycetes</taxon>
        <taxon>Agaricomycetidae</taxon>
        <taxon>Agaricales</taxon>
        <taxon>Pleurotineae</taxon>
        <taxon>Pleurotaceae</taxon>
        <taxon>Hohenbuehelia</taxon>
    </lineage>
</organism>
<feature type="compositionally biased region" description="Low complexity" evidence="1">
    <location>
        <begin position="54"/>
        <end position="64"/>
    </location>
</feature>
<gene>
    <name evidence="2" type="ORF">HGRIS_006158</name>
</gene>
<comment type="caution">
    <text evidence="2">The sequence shown here is derived from an EMBL/GenBank/DDBJ whole genome shotgun (WGS) entry which is preliminary data.</text>
</comment>
<name>A0ABR3K1L0_9AGAR</name>
<sequence>MPKSLLHIDPSLSAMPETLDNSAVPSMDSEPMQQKRKRSLSVQILEDGDEPPAKKISASAASKPGVGRPPDEVMAQLMIKHSQPHPTKHGLTSVSWECVATDCTAIRQGNPCLNRALKHASSCRALARSHPSLYQLAINESSDNSLGATLTELRRKRISARSLGIWISNSF</sequence>
<proteinExistence type="predicted"/>